<gene>
    <name evidence="1" type="ORF">PGLA2088_LOCUS11889</name>
</gene>
<dbReference type="AlphaFoldDB" id="A0A813IRL5"/>
<evidence type="ECO:0000313" key="2">
    <source>
        <dbReference type="Proteomes" id="UP000626109"/>
    </source>
</evidence>
<accession>A0A813IRL5</accession>
<organism evidence="1 2">
    <name type="scientific">Polarella glacialis</name>
    <name type="common">Dinoflagellate</name>
    <dbReference type="NCBI Taxonomy" id="89957"/>
    <lineage>
        <taxon>Eukaryota</taxon>
        <taxon>Sar</taxon>
        <taxon>Alveolata</taxon>
        <taxon>Dinophyceae</taxon>
        <taxon>Suessiales</taxon>
        <taxon>Suessiaceae</taxon>
        <taxon>Polarella</taxon>
    </lineage>
</organism>
<proteinExistence type="predicted"/>
<dbReference type="Proteomes" id="UP000626109">
    <property type="component" value="Unassembled WGS sequence"/>
</dbReference>
<sequence length="194" mass="21848">MVRDLVVAQFAPENYDFDPVFLQVEKSMFPRPSGKTCFLFPVFSESSRSVDWQVPRGEKAEAEKDKAEEVQVDLKAVLALKPEARPKWLAKACKAVEDGKASATELYNIVSSRKFAAGLPADKRTGRKLVGILKENLELFSDKQRRYLKSKDCPIIANFAENDSDDEAPDAASRTEEMMARCRSFVRENASTFE</sequence>
<reference evidence="1" key="1">
    <citation type="submission" date="2021-02" db="EMBL/GenBank/DDBJ databases">
        <authorList>
            <person name="Dougan E. K."/>
            <person name="Rhodes N."/>
            <person name="Thang M."/>
            <person name="Chan C."/>
        </authorList>
    </citation>
    <scope>NUCLEOTIDE SEQUENCE</scope>
</reference>
<comment type="caution">
    <text evidence="1">The sequence shown here is derived from an EMBL/GenBank/DDBJ whole genome shotgun (WGS) entry which is preliminary data.</text>
</comment>
<protein>
    <submittedName>
        <fullName evidence="1">Uncharacterized protein</fullName>
    </submittedName>
</protein>
<name>A0A813IRL5_POLGL</name>
<feature type="non-terminal residue" evidence="1">
    <location>
        <position position="1"/>
    </location>
</feature>
<evidence type="ECO:0000313" key="1">
    <source>
        <dbReference type="EMBL" id="CAE8655903.1"/>
    </source>
</evidence>
<dbReference type="EMBL" id="CAJNNW010013869">
    <property type="protein sequence ID" value="CAE8655903.1"/>
    <property type="molecule type" value="Genomic_DNA"/>
</dbReference>